<evidence type="ECO:0000259" key="11">
    <source>
        <dbReference type="Pfam" id="PF00155"/>
    </source>
</evidence>
<evidence type="ECO:0000256" key="6">
    <source>
        <dbReference type="ARBA" id="ARBA00022756"/>
    </source>
</evidence>
<evidence type="ECO:0000313" key="12">
    <source>
        <dbReference type="EMBL" id="ARK28860.1"/>
    </source>
</evidence>
<dbReference type="InterPro" id="IPR015424">
    <property type="entry name" value="PyrdxlP-dep_Trfase"/>
</dbReference>
<keyword evidence="12" id="KW-0012">Acyltransferase</keyword>
<dbReference type="PROSITE" id="PS00599">
    <property type="entry name" value="AA_TRANSFER_CLASS_2"/>
    <property type="match status" value="1"/>
</dbReference>
<dbReference type="InterPro" id="IPR015422">
    <property type="entry name" value="PyrdxlP-dep_Trfase_small"/>
</dbReference>
<feature type="modified residue" description="N6-(pyridoxal phosphate)lysine" evidence="9">
    <location>
        <position position="237"/>
    </location>
</feature>
<evidence type="ECO:0000256" key="9">
    <source>
        <dbReference type="PIRSR" id="PIRSR604723-51"/>
    </source>
</evidence>
<protein>
    <recommendedName>
        <fullName evidence="10">8-amino-7-ketopelargonate synthase</fullName>
        <ecNumber evidence="10">2.3.1.47</ecNumber>
    </recommendedName>
</protein>
<keyword evidence="7 9" id="KW-0663">Pyridoxal phosphate</keyword>
<dbReference type="InterPro" id="IPR001917">
    <property type="entry name" value="Aminotrans_II_pyridoxalP_BS"/>
</dbReference>
<dbReference type="InterPro" id="IPR015421">
    <property type="entry name" value="PyrdxlP-dep_Trfase_major"/>
</dbReference>
<dbReference type="Gene3D" id="3.40.640.10">
    <property type="entry name" value="Type I PLP-dependent aspartate aminotransferase-like (Major domain)"/>
    <property type="match status" value="1"/>
</dbReference>
<dbReference type="GO" id="GO:0008710">
    <property type="term" value="F:8-amino-7-oxononanoate synthase activity"/>
    <property type="evidence" value="ECO:0007669"/>
    <property type="project" value="UniProtKB-UniRule"/>
</dbReference>
<proteinExistence type="inferred from homology"/>
<evidence type="ECO:0000256" key="10">
    <source>
        <dbReference type="RuleBase" id="RU003693"/>
    </source>
</evidence>
<dbReference type="NCBIfam" id="TIGR00858">
    <property type="entry name" value="bioF"/>
    <property type="match status" value="1"/>
</dbReference>
<keyword evidence="5 10" id="KW-0808">Transferase</keyword>
<dbReference type="Pfam" id="PF00155">
    <property type="entry name" value="Aminotran_1_2"/>
    <property type="match status" value="1"/>
</dbReference>
<keyword evidence="6" id="KW-0093">Biotin biosynthesis</keyword>
<dbReference type="InterPro" id="IPR004723">
    <property type="entry name" value="AONS_Archaea/Proteobacteria"/>
</dbReference>
<dbReference type="UniPathway" id="UPA00078"/>
<comment type="subunit">
    <text evidence="4 10">Homodimer.</text>
</comment>
<dbReference type="EC" id="2.3.1.47" evidence="10"/>
<comment type="cofactor">
    <cofactor evidence="1 9 10">
        <name>pyridoxal 5'-phosphate</name>
        <dbReference type="ChEBI" id="CHEBI:597326"/>
    </cofactor>
</comment>
<dbReference type="SUPFAM" id="SSF53383">
    <property type="entry name" value="PLP-dependent transferases"/>
    <property type="match status" value="1"/>
</dbReference>
<dbReference type="KEGG" id="bkw:BkAM31D_02750"/>
<dbReference type="EMBL" id="CP020814">
    <property type="protein sequence ID" value="ARK28860.1"/>
    <property type="molecule type" value="Genomic_DNA"/>
</dbReference>
<comment type="similarity">
    <text evidence="3 10">Belongs to the class-II pyridoxal-phosphate-dependent aminotransferase family. BioF subfamily.</text>
</comment>
<dbReference type="PANTHER" id="PTHR13693">
    <property type="entry name" value="CLASS II AMINOTRANSFERASE/8-AMINO-7-OXONONANOATE SYNTHASE"/>
    <property type="match status" value="1"/>
</dbReference>
<name>A0A1X9M8E1_9BACI</name>
<keyword evidence="13" id="KW-1185">Reference proteome</keyword>
<comment type="function">
    <text evidence="10">Catalyzes the decarboxylative condensation of pimeloyl-[acyl-carrier protein] and L-alanine to produce 8-amino-7-oxononanoate (AON), [acyl-carrier protein], and carbon dioxide.</text>
</comment>
<dbReference type="AlphaFoldDB" id="A0A1X9M8E1"/>
<dbReference type="Gene3D" id="3.90.1150.10">
    <property type="entry name" value="Aspartate Aminotransferase, domain 1"/>
    <property type="match status" value="1"/>
</dbReference>
<accession>A0A1X9M8E1</accession>
<evidence type="ECO:0000256" key="4">
    <source>
        <dbReference type="ARBA" id="ARBA00011738"/>
    </source>
</evidence>
<evidence type="ECO:0000256" key="7">
    <source>
        <dbReference type="ARBA" id="ARBA00022898"/>
    </source>
</evidence>
<dbReference type="STRING" id="199441.BkAM31D_02750"/>
<dbReference type="GO" id="GO:0009102">
    <property type="term" value="P:biotin biosynthetic process"/>
    <property type="evidence" value="ECO:0007669"/>
    <property type="project" value="UniProtKB-UniRule"/>
</dbReference>
<reference evidence="12 13" key="1">
    <citation type="submission" date="2017-04" db="EMBL/GenBank/DDBJ databases">
        <title>Bacillus krulwichiae AM31D Genome sequencing and assembly.</title>
        <authorList>
            <person name="Krulwich T.A."/>
            <person name="Anastor L."/>
            <person name="Ehrlich R."/>
            <person name="Ehrlich G.D."/>
            <person name="Janto B."/>
        </authorList>
    </citation>
    <scope>NUCLEOTIDE SEQUENCE [LARGE SCALE GENOMIC DNA]</scope>
    <source>
        <strain evidence="12 13">AM31D</strain>
    </source>
</reference>
<dbReference type="InterPro" id="IPR004839">
    <property type="entry name" value="Aminotransferase_I/II_large"/>
</dbReference>
<evidence type="ECO:0000313" key="13">
    <source>
        <dbReference type="Proteomes" id="UP000193006"/>
    </source>
</evidence>
<sequence length="390" mass="42826">MVFNSWLTERIHQIKDQNLYRELTVMTSGPAPKVTINSQNQLVFSSNNYLGLAADERIIAASRSAAKVMGIGSSGSRLTTGSNIWHQRLEEKIASFKQTEAALLFSSGYLANIGVLSSLAEKGDVILSDELNHASIIDGCRLSKAKTVIYKHVHLKDLETKLKETQKFNKRFVVTDGVFSMDGNIAPLDQIISLAKAYNAFVIVDDAHGTGVLGANGRGICEYFGVQPDVLIGTLSKALGAEGGFVAGSYILKNFLLNHARSFIFQTALPPCICAASVKAFSIIEEDKRRRESLVAKSTFIRTRLRELGYEVKGTVTPIIPIIIGGTKEALNFSKRLRQYGIFAPAIRPPTVQEGESRIRLTVTAEHSYEDINQLIEAFKLLSTNDEVTK</sequence>
<evidence type="ECO:0000256" key="3">
    <source>
        <dbReference type="ARBA" id="ARBA00010008"/>
    </source>
</evidence>
<dbReference type="CDD" id="cd06454">
    <property type="entry name" value="KBL_like"/>
    <property type="match status" value="1"/>
</dbReference>
<dbReference type="InterPro" id="IPR050087">
    <property type="entry name" value="AON_synthase_class-II"/>
</dbReference>
<evidence type="ECO:0000256" key="8">
    <source>
        <dbReference type="ARBA" id="ARBA00047715"/>
    </source>
</evidence>
<evidence type="ECO:0000256" key="2">
    <source>
        <dbReference type="ARBA" id="ARBA00004746"/>
    </source>
</evidence>
<comment type="catalytic activity">
    <reaction evidence="8 10">
        <text>6-carboxyhexanoyl-[ACP] + L-alanine + H(+) = (8S)-8-amino-7-oxononanoate + holo-[ACP] + CO2</text>
        <dbReference type="Rhea" id="RHEA:42288"/>
        <dbReference type="Rhea" id="RHEA-COMP:9685"/>
        <dbReference type="Rhea" id="RHEA-COMP:9955"/>
        <dbReference type="ChEBI" id="CHEBI:15378"/>
        <dbReference type="ChEBI" id="CHEBI:16526"/>
        <dbReference type="ChEBI" id="CHEBI:57972"/>
        <dbReference type="ChEBI" id="CHEBI:64479"/>
        <dbReference type="ChEBI" id="CHEBI:78846"/>
        <dbReference type="ChEBI" id="CHEBI:149468"/>
        <dbReference type="EC" id="2.3.1.47"/>
    </reaction>
</comment>
<feature type="domain" description="Aminotransferase class I/classII large" evidence="11">
    <location>
        <begin position="40"/>
        <end position="379"/>
    </location>
</feature>
<dbReference type="PANTHER" id="PTHR13693:SF3">
    <property type="entry name" value="LD36009P"/>
    <property type="match status" value="1"/>
</dbReference>
<evidence type="ECO:0000256" key="1">
    <source>
        <dbReference type="ARBA" id="ARBA00001933"/>
    </source>
</evidence>
<dbReference type="Proteomes" id="UP000193006">
    <property type="component" value="Chromosome"/>
</dbReference>
<organism evidence="12 13">
    <name type="scientific">Halalkalibacter krulwichiae</name>
    <dbReference type="NCBI Taxonomy" id="199441"/>
    <lineage>
        <taxon>Bacteria</taxon>
        <taxon>Bacillati</taxon>
        <taxon>Bacillota</taxon>
        <taxon>Bacilli</taxon>
        <taxon>Bacillales</taxon>
        <taxon>Bacillaceae</taxon>
        <taxon>Halalkalibacter</taxon>
    </lineage>
</organism>
<gene>
    <name evidence="12" type="primary">bioF</name>
    <name evidence="12" type="ORF">BkAM31D_02750</name>
</gene>
<comment type="pathway">
    <text evidence="2 10">Cofactor biosynthesis; biotin biosynthesis.</text>
</comment>
<dbReference type="RefSeq" id="WP_157076882.1">
    <property type="nucleotide sequence ID" value="NZ_CP020814.1"/>
</dbReference>
<dbReference type="GO" id="GO:0030170">
    <property type="term" value="F:pyridoxal phosphate binding"/>
    <property type="evidence" value="ECO:0007669"/>
    <property type="project" value="InterPro"/>
</dbReference>
<evidence type="ECO:0000256" key="5">
    <source>
        <dbReference type="ARBA" id="ARBA00022679"/>
    </source>
</evidence>